<keyword evidence="5" id="KW-0539">Nucleus</keyword>
<feature type="region of interest" description="Disordered" evidence="7">
    <location>
        <begin position="284"/>
        <end position="310"/>
    </location>
</feature>
<comment type="function">
    <text evidence="6">Involved in nucleolar processing of pre-18S ribosomal RNA. Has a role in the nuclear export of 40S pre-ribosomal subunit to the cytoplasm.</text>
</comment>
<reference evidence="9" key="1">
    <citation type="submission" date="2016-03" db="EMBL/GenBank/DDBJ databases">
        <authorList>
            <person name="Devillers H."/>
        </authorList>
    </citation>
    <scope>NUCLEOTIDE SEQUENCE [LARGE SCALE GENOMIC DNA]</scope>
</reference>
<feature type="region of interest" description="Disordered" evidence="7">
    <location>
        <begin position="331"/>
        <end position="350"/>
    </location>
</feature>
<dbReference type="OMA" id="KSCWPSL"/>
<dbReference type="PANTHER" id="PTHR23183">
    <property type="entry name" value="NOP14"/>
    <property type="match status" value="1"/>
</dbReference>
<evidence type="ECO:0000256" key="7">
    <source>
        <dbReference type="SAM" id="MobiDB-lite"/>
    </source>
</evidence>
<organism evidence="8 9">
    <name type="scientific">Lachancea fermentati</name>
    <name type="common">Zygosaccharomyces fermentati</name>
    <dbReference type="NCBI Taxonomy" id="4955"/>
    <lineage>
        <taxon>Eukaryota</taxon>
        <taxon>Fungi</taxon>
        <taxon>Dikarya</taxon>
        <taxon>Ascomycota</taxon>
        <taxon>Saccharomycotina</taxon>
        <taxon>Saccharomycetes</taxon>
        <taxon>Saccharomycetales</taxon>
        <taxon>Saccharomycetaceae</taxon>
        <taxon>Lachancea</taxon>
    </lineage>
</organism>
<evidence type="ECO:0000256" key="5">
    <source>
        <dbReference type="ARBA" id="ARBA00023242"/>
    </source>
</evidence>
<dbReference type="PANTHER" id="PTHR23183:SF0">
    <property type="entry name" value="NUCLEOLAR PROTEIN 14"/>
    <property type="match status" value="1"/>
</dbReference>
<proteinExistence type="inferred from homology"/>
<dbReference type="InterPro" id="IPR007276">
    <property type="entry name" value="Nop14"/>
</dbReference>
<feature type="region of interest" description="Disordered" evidence="7">
    <location>
        <begin position="60"/>
        <end position="151"/>
    </location>
</feature>
<dbReference type="EMBL" id="LT598489">
    <property type="protein sequence ID" value="SCV99811.1"/>
    <property type="molecule type" value="Genomic_DNA"/>
</dbReference>
<comment type="similarity">
    <text evidence="2">Belongs to the NOP14 family.</text>
</comment>
<evidence type="ECO:0000256" key="3">
    <source>
        <dbReference type="ARBA" id="ARBA00022517"/>
    </source>
</evidence>
<dbReference type="Proteomes" id="UP000190831">
    <property type="component" value="Chromosome B"/>
</dbReference>
<dbReference type="STRING" id="4955.A0A1G4M7I8"/>
<name>A0A1G4M7I8_LACFM</name>
<protein>
    <submittedName>
        <fullName evidence="8">LAFE_0B03026g1_1</fullName>
    </submittedName>
</protein>
<dbReference type="GO" id="GO:0030692">
    <property type="term" value="C:Noc4p-Nop14p complex"/>
    <property type="evidence" value="ECO:0007669"/>
    <property type="project" value="TreeGrafter"/>
</dbReference>
<accession>A0A1G4M7I8</accession>
<dbReference type="Pfam" id="PF04147">
    <property type="entry name" value="Nop14"/>
    <property type="match status" value="1"/>
</dbReference>
<feature type="compositionally biased region" description="Basic and acidic residues" evidence="7">
    <location>
        <begin position="792"/>
        <end position="811"/>
    </location>
</feature>
<evidence type="ECO:0000256" key="4">
    <source>
        <dbReference type="ARBA" id="ARBA00022552"/>
    </source>
</evidence>
<sequence>MAGSQLKNLKRTLKENGLTGQANVKGSKNAKKKPREHDREERAKVIAKIREQFNPFEIKVNRNKKEAAGSKNDKKPVGKPGISKQIGEDQRRQAYELRNSRKNKNGGIVDRRFGEKNKHLSSEEKMLERFTRERQHQSSSKKSLFNLDDDEDDDIYGEKLTHYGKSLALEDDFDEGDLGLSDDNDGVTKSSKSKWSEHFASEDEQPRKKTKAEVMQEVIAKSKFYKHERQKAQEELEDQIGDLDEDFEDVMSALNALPKKKLPVQADDVDKGYDIKVKELNLERRAAPADRTKTEEELRKEDEERRQKLEQDRINRMSGMVNFEDERGVEDLDDGFWGGDDSEEEMYGEDEDDLVNSDNDVPLSDDEHKGHVHTKASSAIPCPSSHAELLGYLEDYPFEEHPKLVKNIIRKYQPRFAEGNNTRLGVFTGILLKHILFLSTSYDAKDVQSVKDVENSMITTLKVLSEKYNEPLSITCREIIEDMQERFKSQQYYGLKASDLVFFTLVGCLFSTSDHYHLVVTPCSILIGEFLEQIKLNTFQKLIFCAVLARISLQYQRISKRFVPELAYFFEKSLISLLPSTNDVNKAKRFSEQNTESCPLNLPEQFDFESMPQLNLNLRMLFKSDFEFTDEVKVALLFNILESLDQVLCNIWKELSAFKELVLPFKPILEEYVAKFPSLEKAKGILEKIERLERFQEHYPLSLQNHKPVSIPTYAPKYEDNFNPEKKSYDPDRSRNELNKMKAQIKKERKFTMKEIRKDTKFEARKQIDAKKKEQEEYHAKMARIINTISTEEGREKSKYEREKKLRSSKK</sequence>
<keyword evidence="4" id="KW-0698">rRNA processing</keyword>
<evidence type="ECO:0000256" key="2">
    <source>
        <dbReference type="ARBA" id="ARBA00007466"/>
    </source>
</evidence>
<dbReference type="GO" id="GO:0030490">
    <property type="term" value="P:maturation of SSU-rRNA"/>
    <property type="evidence" value="ECO:0007669"/>
    <property type="project" value="TreeGrafter"/>
</dbReference>
<dbReference type="AlphaFoldDB" id="A0A1G4M7I8"/>
<feature type="region of interest" description="Disordered" evidence="7">
    <location>
        <begin position="171"/>
        <end position="213"/>
    </location>
</feature>
<dbReference type="GO" id="GO:0032040">
    <property type="term" value="C:small-subunit processome"/>
    <property type="evidence" value="ECO:0007669"/>
    <property type="project" value="InterPro"/>
</dbReference>
<gene>
    <name evidence="8" type="ORF">LAFE_0B03026G</name>
</gene>
<feature type="region of interest" description="Disordered" evidence="7">
    <location>
        <begin position="789"/>
        <end position="811"/>
    </location>
</feature>
<keyword evidence="3" id="KW-0690">Ribosome biogenesis</keyword>
<feature type="compositionally biased region" description="Basic and acidic residues" evidence="7">
    <location>
        <begin position="60"/>
        <end position="76"/>
    </location>
</feature>
<keyword evidence="9" id="KW-1185">Reference proteome</keyword>
<evidence type="ECO:0000313" key="8">
    <source>
        <dbReference type="EMBL" id="SCV99811.1"/>
    </source>
</evidence>
<evidence type="ECO:0000256" key="1">
    <source>
        <dbReference type="ARBA" id="ARBA00004604"/>
    </source>
</evidence>
<comment type="subcellular location">
    <subcellularLocation>
        <location evidence="1">Nucleus</location>
        <location evidence="1">Nucleolus</location>
    </subcellularLocation>
</comment>
<feature type="compositionally biased region" description="Basic and acidic residues" evidence="7">
    <location>
        <begin position="194"/>
        <end position="213"/>
    </location>
</feature>
<dbReference type="OrthoDB" id="441771at2759"/>
<feature type="compositionally biased region" description="Basic and acidic residues" evidence="7">
    <location>
        <begin position="109"/>
        <end position="136"/>
    </location>
</feature>
<evidence type="ECO:0000256" key="6">
    <source>
        <dbReference type="ARBA" id="ARBA00024695"/>
    </source>
</evidence>
<feature type="region of interest" description="Disordered" evidence="7">
    <location>
        <begin position="1"/>
        <end position="41"/>
    </location>
</feature>
<feature type="compositionally biased region" description="Basic and acidic residues" evidence="7">
    <location>
        <begin position="86"/>
        <end position="99"/>
    </location>
</feature>
<evidence type="ECO:0000313" key="9">
    <source>
        <dbReference type="Proteomes" id="UP000190831"/>
    </source>
</evidence>
<feature type="compositionally biased region" description="Acidic residues" evidence="7">
    <location>
        <begin position="171"/>
        <end position="185"/>
    </location>
</feature>